<feature type="domain" description="PucR C-terminal helix-turn-helix" evidence="1">
    <location>
        <begin position="364"/>
        <end position="419"/>
    </location>
</feature>
<dbReference type="InterPro" id="IPR036390">
    <property type="entry name" value="WH_DNA-bd_sf"/>
</dbReference>
<reference evidence="2 3" key="1">
    <citation type="journal article" date="2019" name="Int. J. Syst. Evol. Microbiol.">
        <title>The Global Catalogue of Microorganisms (GCM) 10K type strain sequencing project: providing services to taxonomists for standard genome sequencing and annotation.</title>
        <authorList>
            <consortium name="The Broad Institute Genomics Platform"/>
            <consortium name="The Broad Institute Genome Sequencing Center for Infectious Disease"/>
            <person name="Wu L."/>
            <person name="Ma J."/>
        </authorList>
    </citation>
    <scope>NUCLEOTIDE SEQUENCE [LARGE SCALE GENOMIC DNA]</scope>
    <source>
        <strain evidence="2 3">JCM 11117</strain>
    </source>
</reference>
<evidence type="ECO:0000313" key="3">
    <source>
        <dbReference type="Proteomes" id="UP001499967"/>
    </source>
</evidence>
<dbReference type="InterPro" id="IPR025736">
    <property type="entry name" value="PucR_C-HTH_dom"/>
</dbReference>
<dbReference type="PANTHER" id="PTHR33744">
    <property type="entry name" value="CARBOHYDRATE DIACID REGULATOR"/>
    <property type="match status" value="1"/>
</dbReference>
<organism evidence="2 3">
    <name type="scientific">Pseudonocardia zijingensis</name>
    <dbReference type="NCBI Taxonomy" id="153376"/>
    <lineage>
        <taxon>Bacteria</taxon>
        <taxon>Bacillati</taxon>
        <taxon>Actinomycetota</taxon>
        <taxon>Actinomycetes</taxon>
        <taxon>Pseudonocardiales</taxon>
        <taxon>Pseudonocardiaceae</taxon>
        <taxon>Pseudonocardia</taxon>
    </lineage>
</organism>
<keyword evidence="3" id="KW-1185">Reference proteome</keyword>
<dbReference type="SUPFAM" id="SSF46785">
    <property type="entry name" value="Winged helix' DNA-binding domain"/>
    <property type="match status" value="1"/>
</dbReference>
<dbReference type="EMBL" id="BAAAHP010000177">
    <property type="protein sequence ID" value="GAA0896808.1"/>
    <property type="molecule type" value="Genomic_DNA"/>
</dbReference>
<dbReference type="PANTHER" id="PTHR33744:SF7">
    <property type="entry name" value="PUCR FAMILY TRANSCRIPTIONAL REGULATOR"/>
    <property type="match status" value="1"/>
</dbReference>
<sequence length="430" mass="44730">MTTPPRSDHERVSGPVDRHVIIHPAAAGPLGIAGWRPAGADLRPWRPGRPPGSVGRPGCVEGRGGSVNGLVMRLSAFDADAENAVRLIGFFDTLVEQQVGLDELLRNAAVVAECAVGVQDLDGEFAVRATPHGLVDAERASAGATVKRMGPGHQVWLERSPDVALPLDELLLERLVIAGIVTVGRGDSPLPQLGDPALLELVVGRSTAAPERARALHLLGLKPCTQLTLLAVLGEVDAVAALAALLTGPGLRPRRAIIGTLHAMAVVGPLPPDLEVPQGLRVGVGTTDVAVEAPTSWEKAVRAVRLATPRTGGADPVAHPVVFAADLGPLELLAGRLRSADIQGVADIAVLDSFAGDASGSGVLQALEVVVEAGSLREAARKLHLHHNSVAARLARAEERLGYRLSDPSGIARVGLALALRRLRDTDLLA</sequence>
<dbReference type="Gene3D" id="1.10.10.2840">
    <property type="entry name" value="PucR C-terminal helix-turn-helix domain"/>
    <property type="match status" value="1"/>
</dbReference>
<proteinExistence type="predicted"/>
<name>A0ABN1N7Y0_9PSEU</name>
<accession>A0ABN1N7Y0</accession>
<protein>
    <submittedName>
        <fullName evidence="2">Helix-turn-helix domain-containing protein</fullName>
    </submittedName>
</protein>
<dbReference type="InterPro" id="IPR051448">
    <property type="entry name" value="CdaR-like_regulators"/>
</dbReference>
<dbReference type="Pfam" id="PF13556">
    <property type="entry name" value="HTH_30"/>
    <property type="match status" value="1"/>
</dbReference>
<evidence type="ECO:0000259" key="1">
    <source>
        <dbReference type="Pfam" id="PF13556"/>
    </source>
</evidence>
<comment type="caution">
    <text evidence="2">The sequence shown here is derived from an EMBL/GenBank/DDBJ whole genome shotgun (WGS) entry which is preliminary data.</text>
</comment>
<dbReference type="InterPro" id="IPR042070">
    <property type="entry name" value="PucR_C-HTH_sf"/>
</dbReference>
<gene>
    <name evidence="2" type="ORF">GCM10009559_56120</name>
</gene>
<evidence type="ECO:0000313" key="2">
    <source>
        <dbReference type="EMBL" id="GAA0896808.1"/>
    </source>
</evidence>
<dbReference type="Proteomes" id="UP001499967">
    <property type="component" value="Unassembled WGS sequence"/>
</dbReference>